<dbReference type="OrthoDB" id="21825at2"/>
<comment type="caution">
    <text evidence="8">The sequence shown here is derived from an EMBL/GenBank/DDBJ whole genome shotgun (WGS) entry which is preliminary data.</text>
</comment>
<evidence type="ECO:0000256" key="6">
    <source>
        <dbReference type="SAM" id="MobiDB-lite"/>
    </source>
</evidence>
<proteinExistence type="inferred from homology"/>
<evidence type="ECO:0000256" key="3">
    <source>
        <dbReference type="ARBA" id="ARBA00023002"/>
    </source>
</evidence>
<evidence type="ECO:0000256" key="1">
    <source>
        <dbReference type="ARBA" id="ARBA00008056"/>
    </source>
</evidence>
<dbReference type="PROSITE" id="PS51471">
    <property type="entry name" value="FE2OG_OXY"/>
    <property type="match status" value="1"/>
</dbReference>
<sequence length="349" mass="37933">MENVSLPIIDFAALSGAPEARRQMLARLGQAAREVGFFYLTGHGLSEADQKATLGLAARFFALPEQEKRSVQMVHSPHFRGYNQVGAELTRARPDRREQFDIMGEETAIGAYALHQPWQRLTGPNQWPAALPEMKTHLLDWQERLTDITLGLLSAFAEVLEQPADVFDASIRGAPYQHMKLIHYPGREAGSSDQGVGAHKDPGYLTLVMQDNQSGLEVETANGWISAPPLAGALVVNIGELLELASNGYLKATLHRVVSPPPGVSRLSCAFFMAARLDATVPLLSLSPELAAQAQGPESDPTNPLFYQVGENVLKGRLRSHPDVAARHYGQPDGAAQGIRDKAQEPIPA</sequence>
<dbReference type="Pfam" id="PF14226">
    <property type="entry name" value="DIOX_N"/>
    <property type="match status" value="1"/>
</dbReference>
<dbReference type="Proteomes" id="UP000232060">
    <property type="component" value="Unassembled WGS sequence"/>
</dbReference>
<dbReference type="InterPro" id="IPR005123">
    <property type="entry name" value="Oxoglu/Fe-dep_dioxygenase_dom"/>
</dbReference>
<dbReference type="GO" id="GO:0046872">
    <property type="term" value="F:metal ion binding"/>
    <property type="evidence" value="ECO:0007669"/>
    <property type="project" value="UniProtKB-KW"/>
</dbReference>
<dbReference type="SUPFAM" id="SSF51197">
    <property type="entry name" value="Clavaminate synthase-like"/>
    <property type="match status" value="1"/>
</dbReference>
<dbReference type="InterPro" id="IPR026992">
    <property type="entry name" value="DIOX_N"/>
</dbReference>
<feature type="region of interest" description="Disordered" evidence="6">
    <location>
        <begin position="325"/>
        <end position="349"/>
    </location>
</feature>
<evidence type="ECO:0000313" key="8">
    <source>
        <dbReference type="EMBL" id="PJC94067.1"/>
    </source>
</evidence>
<keyword evidence="4 5" id="KW-0408">Iron</keyword>
<evidence type="ECO:0000313" key="9">
    <source>
        <dbReference type="Proteomes" id="UP000232060"/>
    </source>
</evidence>
<comment type="similarity">
    <text evidence="1 5">Belongs to the iron/ascorbate-dependent oxidoreductase family.</text>
</comment>
<protein>
    <submittedName>
        <fullName evidence="8">2-oxobutyrate oxidase</fullName>
    </submittedName>
</protein>
<reference evidence="8 9" key="1">
    <citation type="submission" date="2017-11" db="EMBL/GenBank/DDBJ databases">
        <title>Draft genome sequence of environmental isolate Aeromonas lusitania sp. nov. MDC 2473.</title>
        <authorList>
            <person name="Colston S.M."/>
            <person name="Navarro A."/>
            <person name="Martinez-Murcia A.J."/>
            <person name="Graf J."/>
        </authorList>
    </citation>
    <scope>NUCLEOTIDE SEQUENCE [LARGE SCALE GENOMIC DNA]</scope>
    <source>
        <strain evidence="8 9">MDC 2473</strain>
    </source>
</reference>
<dbReference type="GO" id="GO:0016491">
    <property type="term" value="F:oxidoreductase activity"/>
    <property type="evidence" value="ECO:0007669"/>
    <property type="project" value="UniProtKB-KW"/>
</dbReference>
<feature type="domain" description="Fe2OG dioxygenase" evidence="7">
    <location>
        <begin position="175"/>
        <end position="275"/>
    </location>
</feature>
<accession>A0A2M8HBW6</accession>
<organism evidence="8 9">
    <name type="scientific">Aeromonas lusitana</name>
    <dbReference type="NCBI Taxonomy" id="931529"/>
    <lineage>
        <taxon>Bacteria</taxon>
        <taxon>Pseudomonadati</taxon>
        <taxon>Pseudomonadota</taxon>
        <taxon>Gammaproteobacteria</taxon>
        <taxon>Aeromonadales</taxon>
        <taxon>Aeromonadaceae</taxon>
        <taxon>Aeromonas</taxon>
    </lineage>
</organism>
<feature type="compositionally biased region" description="Basic and acidic residues" evidence="6">
    <location>
        <begin position="339"/>
        <end position="349"/>
    </location>
</feature>
<dbReference type="AlphaFoldDB" id="A0A2M8HBW6"/>
<evidence type="ECO:0000256" key="5">
    <source>
        <dbReference type="RuleBase" id="RU003682"/>
    </source>
</evidence>
<gene>
    <name evidence="8" type="ORF">CUC44_05015</name>
</gene>
<keyword evidence="2 5" id="KW-0479">Metal-binding</keyword>
<evidence type="ECO:0000259" key="7">
    <source>
        <dbReference type="PROSITE" id="PS51471"/>
    </source>
</evidence>
<name>A0A2M8HBW6_9GAMM</name>
<evidence type="ECO:0000256" key="4">
    <source>
        <dbReference type="ARBA" id="ARBA00023004"/>
    </source>
</evidence>
<keyword evidence="9" id="KW-1185">Reference proteome</keyword>
<keyword evidence="3 5" id="KW-0560">Oxidoreductase</keyword>
<dbReference type="InterPro" id="IPR027443">
    <property type="entry name" value="IPNS-like_sf"/>
</dbReference>
<dbReference type="PANTHER" id="PTHR10209">
    <property type="entry name" value="OXIDOREDUCTASE, 2OG-FE II OXYGENASE FAMILY PROTEIN"/>
    <property type="match status" value="1"/>
</dbReference>
<dbReference type="RefSeq" id="WP_100858896.1">
    <property type="nucleotide sequence ID" value="NZ_PGCP01000005.1"/>
</dbReference>
<dbReference type="EMBL" id="PGCP01000005">
    <property type="protein sequence ID" value="PJC94067.1"/>
    <property type="molecule type" value="Genomic_DNA"/>
</dbReference>
<dbReference type="Pfam" id="PF03171">
    <property type="entry name" value="2OG-FeII_Oxy"/>
    <property type="match status" value="1"/>
</dbReference>
<dbReference type="Gene3D" id="2.60.120.330">
    <property type="entry name" value="B-lactam Antibiotic, Isopenicillin N Synthase, Chain"/>
    <property type="match status" value="1"/>
</dbReference>
<dbReference type="InterPro" id="IPR044861">
    <property type="entry name" value="IPNS-like_FE2OG_OXY"/>
</dbReference>
<dbReference type="PANTHER" id="PTHR10209:SF885">
    <property type="entry name" value="2OG-FE(II) OXYGENASE FAMILY, PUTATIVE (AFU_ORTHOLOGUE AFUA_2G00750)-RELATED"/>
    <property type="match status" value="1"/>
</dbReference>
<dbReference type="PRINTS" id="PR00682">
    <property type="entry name" value="IPNSYNTHASE"/>
</dbReference>
<evidence type="ECO:0000256" key="2">
    <source>
        <dbReference type="ARBA" id="ARBA00022723"/>
    </source>
</evidence>